<sequence length="69" mass="7313">MCGSIFSELTFIVSISSDLNYTIKSSSLAPSSPVGPRRSRCVGLSSRGSHLYAFPCGTFPAASLQELAR</sequence>
<accession>R7Q8K9</accession>
<protein>
    <submittedName>
        <fullName evidence="1">Uncharacterized protein</fullName>
    </submittedName>
</protein>
<proteinExistence type="predicted"/>
<keyword evidence="2" id="KW-1185">Reference proteome</keyword>
<evidence type="ECO:0000313" key="2">
    <source>
        <dbReference type="Proteomes" id="UP000012073"/>
    </source>
</evidence>
<dbReference type="AlphaFoldDB" id="R7Q8K9"/>
<dbReference type="GeneID" id="17322397"/>
<evidence type="ECO:0000313" key="1">
    <source>
        <dbReference type="EMBL" id="CDF34867.1"/>
    </source>
</evidence>
<reference evidence="2" key="1">
    <citation type="journal article" date="2013" name="Proc. Natl. Acad. Sci. U.S.A.">
        <title>Genome structure and metabolic features in the red seaweed Chondrus crispus shed light on evolution of the Archaeplastida.</title>
        <authorList>
            <person name="Collen J."/>
            <person name="Porcel B."/>
            <person name="Carre W."/>
            <person name="Ball S.G."/>
            <person name="Chaparro C."/>
            <person name="Tonon T."/>
            <person name="Barbeyron T."/>
            <person name="Michel G."/>
            <person name="Noel B."/>
            <person name="Valentin K."/>
            <person name="Elias M."/>
            <person name="Artiguenave F."/>
            <person name="Arun A."/>
            <person name="Aury J.M."/>
            <person name="Barbosa-Neto J.F."/>
            <person name="Bothwell J.H."/>
            <person name="Bouget F.Y."/>
            <person name="Brillet L."/>
            <person name="Cabello-Hurtado F."/>
            <person name="Capella-Gutierrez S."/>
            <person name="Charrier B."/>
            <person name="Cladiere L."/>
            <person name="Cock J.M."/>
            <person name="Coelho S.M."/>
            <person name="Colleoni C."/>
            <person name="Czjzek M."/>
            <person name="Da Silva C."/>
            <person name="Delage L."/>
            <person name="Denoeud F."/>
            <person name="Deschamps P."/>
            <person name="Dittami S.M."/>
            <person name="Gabaldon T."/>
            <person name="Gachon C.M."/>
            <person name="Groisillier A."/>
            <person name="Herve C."/>
            <person name="Jabbari K."/>
            <person name="Katinka M."/>
            <person name="Kloareg B."/>
            <person name="Kowalczyk N."/>
            <person name="Labadie K."/>
            <person name="Leblanc C."/>
            <person name="Lopez P.J."/>
            <person name="McLachlan D.H."/>
            <person name="Meslet-Cladiere L."/>
            <person name="Moustafa A."/>
            <person name="Nehr Z."/>
            <person name="Nyvall Collen P."/>
            <person name="Panaud O."/>
            <person name="Partensky F."/>
            <person name="Poulain J."/>
            <person name="Rensing S.A."/>
            <person name="Rousvoal S."/>
            <person name="Samson G."/>
            <person name="Symeonidi A."/>
            <person name="Weissenbach J."/>
            <person name="Zambounis A."/>
            <person name="Wincker P."/>
            <person name="Boyen C."/>
        </authorList>
    </citation>
    <scope>NUCLEOTIDE SEQUENCE [LARGE SCALE GENOMIC DNA]</scope>
    <source>
        <strain evidence="2">cv. Stackhouse</strain>
    </source>
</reference>
<name>R7Q8K9_CHOCR</name>
<dbReference type="RefSeq" id="XP_005714686.1">
    <property type="nucleotide sequence ID" value="XM_005714629.1"/>
</dbReference>
<dbReference type="KEGG" id="ccp:CHC_T00003216001"/>
<dbReference type="Proteomes" id="UP000012073">
    <property type="component" value="Unassembled WGS sequence"/>
</dbReference>
<dbReference type="EMBL" id="HG001707">
    <property type="protein sequence ID" value="CDF34867.1"/>
    <property type="molecule type" value="Genomic_DNA"/>
</dbReference>
<dbReference type="Gramene" id="CDF34867">
    <property type="protein sequence ID" value="CDF34867"/>
    <property type="gene ID" value="CHC_T00003216001"/>
</dbReference>
<gene>
    <name evidence="1" type="ORF">CHC_T00003216001</name>
</gene>
<organism evidence="1 2">
    <name type="scientific">Chondrus crispus</name>
    <name type="common">Carrageen Irish moss</name>
    <name type="synonym">Polymorpha crispa</name>
    <dbReference type="NCBI Taxonomy" id="2769"/>
    <lineage>
        <taxon>Eukaryota</taxon>
        <taxon>Rhodophyta</taxon>
        <taxon>Florideophyceae</taxon>
        <taxon>Rhodymeniophycidae</taxon>
        <taxon>Gigartinales</taxon>
        <taxon>Gigartinaceae</taxon>
        <taxon>Chondrus</taxon>
    </lineage>
</organism>